<reference evidence="1" key="1">
    <citation type="submission" date="2021-02" db="EMBL/GenBank/DDBJ databases">
        <authorList>
            <person name="Dougan E. K."/>
            <person name="Rhodes N."/>
            <person name="Thang M."/>
            <person name="Chan C."/>
        </authorList>
    </citation>
    <scope>NUCLEOTIDE SEQUENCE</scope>
</reference>
<dbReference type="Proteomes" id="UP000626109">
    <property type="component" value="Unassembled WGS sequence"/>
</dbReference>
<dbReference type="AlphaFoldDB" id="A0A813KE74"/>
<evidence type="ECO:0000313" key="1">
    <source>
        <dbReference type="EMBL" id="CAE8701186.1"/>
    </source>
</evidence>
<organism evidence="1 2">
    <name type="scientific">Polarella glacialis</name>
    <name type="common">Dinoflagellate</name>
    <dbReference type="NCBI Taxonomy" id="89957"/>
    <lineage>
        <taxon>Eukaryota</taxon>
        <taxon>Sar</taxon>
        <taxon>Alveolata</taxon>
        <taxon>Dinophyceae</taxon>
        <taxon>Suessiales</taxon>
        <taxon>Suessiaceae</taxon>
        <taxon>Polarella</taxon>
    </lineage>
</organism>
<feature type="non-terminal residue" evidence="1">
    <location>
        <position position="1"/>
    </location>
</feature>
<gene>
    <name evidence="1" type="ORF">PGLA2088_LOCUS31922</name>
</gene>
<evidence type="ECO:0008006" key="3">
    <source>
        <dbReference type="Google" id="ProtNLM"/>
    </source>
</evidence>
<comment type="caution">
    <text evidence="1">The sequence shown here is derived from an EMBL/GenBank/DDBJ whole genome shotgun (WGS) entry which is preliminary data.</text>
</comment>
<dbReference type="PANTHER" id="PTHR32387:SF0">
    <property type="entry name" value="PROTEIN NO VEIN"/>
    <property type="match status" value="1"/>
</dbReference>
<dbReference type="InterPro" id="IPR036890">
    <property type="entry name" value="HATPase_C_sf"/>
</dbReference>
<protein>
    <recommendedName>
        <fullName evidence="3">Protein NO VEIN C-terminal domain-containing protein</fullName>
    </recommendedName>
</protein>
<name>A0A813KE74_POLGL</name>
<evidence type="ECO:0000313" key="2">
    <source>
        <dbReference type="Proteomes" id="UP000626109"/>
    </source>
</evidence>
<dbReference type="Gene3D" id="3.30.565.10">
    <property type="entry name" value="Histidine kinase-like ATPase, C-terminal domain"/>
    <property type="match status" value="1"/>
</dbReference>
<accession>A0A813KE74</accession>
<dbReference type="PANTHER" id="PTHR32387">
    <property type="entry name" value="WU:FJ29H11"/>
    <property type="match status" value="1"/>
</dbReference>
<proteinExistence type="predicted"/>
<dbReference type="SUPFAM" id="SSF55874">
    <property type="entry name" value="ATPase domain of HSP90 chaperone/DNA topoisomerase II/histidine kinase"/>
    <property type="match status" value="1"/>
</dbReference>
<dbReference type="EMBL" id="CAJNNW010029699">
    <property type="protein sequence ID" value="CAE8701186.1"/>
    <property type="molecule type" value="Genomic_DNA"/>
</dbReference>
<dbReference type="InterPro" id="IPR052957">
    <property type="entry name" value="Auxin_embryo_med"/>
</dbReference>
<sequence length="809" mass="90034">VDGGAQLQESLGGAVERLSRDLYQDRSTVLRELVQNVVDNRYPENVQPELVLNLDALGLTLLNNEVGFNEADVQSICRINHSTKGDCGGTRDIEVTETIGHKGIGAKAMFGISDKPSIHSRGWHFGFDASSTGRGDTLNYLVPQWLAPAQKKSGPEWTTEIQMPFSDTLKQEDRDQLRQRLHDLDACLLLHIPRSLFSIRIEDSTSSPTLYRHFWKSILFQERHSDTVDAQLLRLHVDGPSADSKDVTFDYLVVTEHFCVRGFSRQMRLAVGLPLATVGVHATSGRPTQHPTFCYLPIRHFGFRLLLQANFEVTASRDDLHRSTWNAEIRRLTPGIIVRLLRTAQQWLSARVVPQSQAGLDSHLTAEEASQTVDLVAADPPVNRVSVCAVLGAMPLPGELRDFFAGIEAHVWDSIRREECVPTSEGKWIVPAKAVLPDPAFAELVPEDLLSRHLGLSYVHASFCPCAAVADALRILGCHRSLEVLGQLLERMCISADPLLQSLQWLARLLVTVSQLTLQDASLPGRSNSWQGRKVTDEQLGRIKKLRIIPVHAYDQLTSLAATAGQSDSLDLAAASDAELFLLPSEEDDANLRGLLHGFHMQVVHPSLFSCLTSLEAESVHRLLKTLGLQELSLPIAVVSCLVPECRRLRATVEERASRGQSEVEADCLEISTRCLHLLAAGWRRWDECQAMWRDRRRGEEFEQELMDVIRECLPLPCTVLSSRTASQSYKLVCWESRSEGCVVFPPAFHAMRRASGCYQGVREGEALQILSRFDFVKLLSPGGCPAFEFYILHEALLKPLGSVDATQL</sequence>
<feature type="non-terminal residue" evidence="1">
    <location>
        <position position="809"/>
    </location>
</feature>